<protein>
    <submittedName>
        <fullName evidence="3">Jg1231 protein</fullName>
    </submittedName>
</protein>
<keyword evidence="2" id="KW-0472">Membrane</keyword>
<dbReference type="OrthoDB" id="10496726at2759"/>
<evidence type="ECO:0000256" key="2">
    <source>
        <dbReference type="SAM" id="Phobius"/>
    </source>
</evidence>
<accession>A0A8S4QWR0</accession>
<dbReference type="EMBL" id="CAKXAJ010018350">
    <property type="protein sequence ID" value="CAH2217645.1"/>
    <property type="molecule type" value="Genomic_DNA"/>
</dbReference>
<evidence type="ECO:0000313" key="4">
    <source>
        <dbReference type="Proteomes" id="UP000838756"/>
    </source>
</evidence>
<organism evidence="3 4">
    <name type="scientific">Pararge aegeria aegeria</name>
    <dbReference type="NCBI Taxonomy" id="348720"/>
    <lineage>
        <taxon>Eukaryota</taxon>
        <taxon>Metazoa</taxon>
        <taxon>Ecdysozoa</taxon>
        <taxon>Arthropoda</taxon>
        <taxon>Hexapoda</taxon>
        <taxon>Insecta</taxon>
        <taxon>Pterygota</taxon>
        <taxon>Neoptera</taxon>
        <taxon>Endopterygota</taxon>
        <taxon>Lepidoptera</taxon>
        <taxon>Glossata</taxon>
        <taxon>Ditrysia</taxon>
        <taxon>Papilionoidea</taxon>
        <taxon>Nymphalidae</taxon>
        <taxon>Satyrinae</taxon>
        <taxon>Satyrini</taxon>
        <taxon>Parargina</taxon>
        <taxon>Pararge</taxon>
    </lineage>
</organism>
<keyword evidence="4" id="KW-1185">Reference proteome</keyword>
<dbReference type="Proteomes" id="UP000838756">
    <property type="component" value="Unassembled WGS sequence"/>
</dbReference>
<name>A0A8S4QWR0_9NEOP</name>
<feature type="compositionally biased region" description="Basic residues" evidence="1">
    <location>
        <begin position="89"/>
        <end position="99"/>
    </location>
</feature>
<dbReference type="AlphaFoldDB" id="A0A8S4QWR0"/>
<comment type="caution">
    <text evidence="3">The sequence shown here is derived from an EMBL/GenBank/DDBJ whole genome shotgun (WGS) entry which is preliminary data.</text>
</comment>
<evidence type="ECO:0000256" key="1">
    <source>
        <dbReference type="SAM" id="MobiDB-lite"/>
    </source>
</evidence>
<proteinExistence type="predicted"/>
<gene>
    <name evidence="3" type="primary">jg1231</name>
    <name evidence="3" type="ORF">PAEG_LOCUS5529</name>
</gene>
<evidence type="ECO:0000313" key="3">
    <source>
        <dbReference type="EMBL" id="CAH2217645.1"/>
    </source>
</evidence>
<keyword evidence="2" id="KW-0812">Transmembrane</keyword>
<keyword evidence="2" id="KW-1133">Transmembrane helix</keyword>
<feature type="transmembrane region" description="Helical" evidence="2">
    <location>
        <begin position="31"/>
        <end position="54"/>
    </location>
</feature>
<sequence>MLFPIFWVEQRVKVSEPVISELRTVRAILDWGGTVCACAAILFASYVTIATCCAKKSQYSKPQEMIVSEKPKDEAEMKLNSMQGLRQRSQQRKAPRKGGARVGHTPTKTGLSRKEMFS</sequence>
<reference evidence="3" key="1">
    <citation type="submission" date="2022-03" db="EMBL/GenBank/DDBJ databases">
        <authorList>
            <person name="Lindestad O."/>
        </authorList>
    </citation>
    <scope>NUCLEOTIDE SEQUENCE</scope>
</reference>
<feature type="region of interest" description="Disordered" evidence="1">
    <location>
        <begin position="69"/>
        <end position="118"/>
    </location>
</feature>